<accession>A0A9D4J9L0</accession>
<dbReference type="Proteomes" id="UP000828390">
    <property type="component" value="Unassembled WGS sequence"/>
</dbReference>
<protein>
    <submittedName>
        <fullName evidence="1">Uncharacterized protein</fullName>
    </submittedName>
</protein>
<sequence length="75" mass="8507">MARNYVIQYVLRSSNVNNDKHKGEAKDQIDMRPSHDEVDADVPQQAIKAAEQGTESVSVIILVIRMCLSCWFITE</sequence>
<reference evidence="1" key="2">
    <citation type="submission" date="2020-11" db="EMBL/GenBank/DDBJ databases">
        <authorList>
            <person name="McCartney M.A."/>
            <person name="Auch B."/>
            <person name="Kono T."/>
            <person name="Mallez S."/>
            <person name="Becker A."/>
            <person name="Gohl D.M."/>
            <person name="Silverstein K.A.T."/>
            <person name="Koren S."/>
            <person name="Bechman K.B."/>
            <person name="Herman A."/>
            <person name="Abrahante J.E."/>
            <person name="Garbe J."/>
        </authorList>
    </citation>
    <scope>NUCLEOTIDE SEQUENCE</scope>
    <source>
        <strain evidence="1">Duluth1</strain>
        <tissue evidence="1">Whole animal</tissue>
    </source>
</reference>
<dbReference type="AlphaFoldDB" id="A0A9D4J9L0"/>
<evidence type="ECO:0000313" key="2">
    <source>
        <dbReference type="Proteomes" id="UP000828390"/>
    </source>
</evidence>
<gene>
    <name evidence="1" type="ORF">DPMN_133243</name>
</gene>
<keyword evidence="2" id="KW-1185">Reference proteome</keyword>
<comment type="caution">
    <text evidence="1">The sequence shown here is derived from an EMBL/GenBank/DDBJ whole genome shotgun (WGS) entry which is preliminary data.</text>
</comment>
<dbReference type="EMBL" id="JAIWYP010000006">
    <property type="protein sequence ID" value="KAH3804951.1"/>
    <property type="molecule type" value="Genomic_DNA"/>
</dbReference>
<proteinExistence type="predicted"/>
<evidence type="ECO:0000313" key="1">
    <source>
        <dbReference type="EMBL" id="KAH3804951.1"/>
    </source>
</evidence>
<name>A0A9D4J9L0_DREPO</name>
<reference evidence="1" key="1">
    <citation type="journal article" date="2019" name="bioRxiv">
        <title>The Genome of the Zebra Mussel, Dreissena polymorpha: A Resource for Invasive Species Research.</title>
        <authorList>
            <person name="McCartney M.A."/>
            <person name="Auch B."/>
            <person name="Kono T."/>
            <person name="Mallez S."/>
            <person name="Zhang Y."/>
            <person name="Obille A."/>
            <person name="Becker A."/>
            <person name="Abrahante J.E."/>
            <person name="Garbe J."/>
            <person name="Badalamenti J.P."/>
            <person name="Herman A."/>
            <person name="Mangelson H."/>
            <person name="Liachko I."/>
            <person name="Sullivan S."/>
            <person name="Sone E.D."/>
            <person name="Koren S."/>
            <person name="Silverstein K.A.T."/>
            <person name="Beckman K.B."/>
            <person name="Gohl D.M."/>
        </authorList>
    </citation>
    <scope>NUCLEOTIDE SEQUENCE</scope>
    <source>
        <strain evidence="1">Duluth1</strain>
        <tissue evidence="1">Whole animal</tissue>
    </source>
</reference>
<organism evidence="1 2">
    <name type="scientific">Dreissena polymorpha</name>
    <name type="common">Zebra mussel</name>
    <name type="synonym">Mytilus polymorpha</name>
    <dbReference type="NCBI Taxonomy" id="45954"/>
    <lineage>
        <taxon>Eukaryota</taxon>
        <taxon>Metazoa</taxon>
        <taxon>Spiralia</taxon>
        <taxon>Lophotrochozoa</taxon>
        <taxon>Mollusca</taxon>
        <taxon>Bivalvia</taxon>
        <taxon>Autobranchia</taxon>
        <taxon>Heteroconchia</taxon>
        <taxon>Euheterodonta</taxon>
        <taxon>Imparidentia</taxon>
        <taxon>Neoheterodontei</taxon>
        <taxon>Myida</taxon>
        <taxon>Dreissenoidea</taxon>
        <taxon>Dreissenidae</taxon>
        <taxon>Dreissena</taxon>
    </lineage>
</organism>